<dbReference type="GO" id="GO:0050667">
    <property type="term" value="P:homocysteine metabolic process"/>
    <property type="evidence" value="ECO:0007669"/>
    <property type="project" value="TreeGrafter"/>
</dbReference>
<dbReference type="GO" id="GO:0046653">
    <property type="term" value="P:tetrahydrofolate metabolic process"/>
    <property type="evidence" value="ECO:0007669"/>
    <property type="project" value="TreeGrafter"/>
</dbReference>
<evidence type="ECO:0000313" key="6">
    <source>
        <dbReference type="EMBL" id="QEN08236.1"/>
    </source>
</evidence>
<organism evidence="6 7">
    <name type="scientific">Oceanispirochaeta crateris</name>
    <dbReference type="NCBI Taxonomy" id="2518645"/>
    <lineage>
        <taxon>Bacteria</taxon>
        <taxon>Pseudomonadati</taxon>
        <taxon>Spirochaetota</taxon>
        <taxon>Spirochaetia</taxon>
        <taxon>Spirochaetales</taxon>
        <taxon>Spirochaetaceae</taxon>
        <taxon>Oceanispirochaeta</taxon>
    </lineage>
</organism>
<dbReference type="Pfam" id="PF02607">
    <property type="entry name" value="B12-binding_2"/>
    <property type="match status" value="1"/>
</dbReference>
<comment type="similarity">
    <text evidence="1">Belongs to the methylamine corrinoid protein family.</text>
</comment>
<dbReference type="KEGG" id="ock:EXM22_09635"/>
<keyword evidence="3" id="KW-0170">Cobalt</keyword>
<dbReference type="Proteomes" id="UP000324209">
    <property type="component" value="Chromosome"/>
</dbReference>
<dbReference type="SUPFAM" id="SSF47644">
    <property type="entry name" value="Methionine synthase domain"/>
    <property type="match status" value="1"/>
</dbReference>
<dbReference type="InterPro" id="IPR036724">
    <property type="entry name" value="Cobalamin-bd_sf"/>
</dbReference>
<feature type="domain" description="B12-binding" evidence="4">
    <location>
        <begin position="88"/>
        <end position="211"/>
    </location>
</feature>
<dbReference type="OrthoDB" id="9803687at2"/>
<keyword evidence="2" id="KW-0479">Metal-binding</keyword>
<dbReference type="GO" id="GO:0008705">
    <property type="term" value="F:methionine synthase activity"/>
    <property type="evidence" value="ECO:0007669"/>
    <property type="project" value="TreeGrafter"/>
</dbReference>
<protein>
    <submittedName>
        <fullName evidence="6">Cobalamin-binding protein</fullName>
    </submittedName>
</protein>
<accession>A0A5C1QNU4</accession>
<reference evidence="6 7" key="1">
    <citation type="submission" date="2019-02" db="EMBL/GenBank/DDBJ databases">
        <title>Complete Genome Sequence and Methylome Analysis of free living Spirochaetas.</title>
        <authorList>
            <person name="Fomenkov A."/>
            <person name="Dubinina G."/>
            <person name="Leshcheva N."/>
            <person name="Mikheeva N."/>
            <person name="Grabovich M."/>
            <person name="Vincze T."/>
            <person name="Roberts R.J."/>
        </authorList>
    </citation>
    <scope>NUCLEOTIDE SEQUENCE [LARGE SCALE GENOMIC DNA]</scope>
    <source>
        <strain evidence="6 7">K2</strain>
    </source>
</reference>
<evidence type="ECO:0000256" key="3">
    <source>
        <dbReference type="ARBA" id="ARBA00023285"/>
    </source>
</evidence>
<dbReference type="PROSITE" id="PS51332">
    <property type="entry name" value="B12_BINDING"/>
    <property type="match status" value="1"/>
</dbReference>
<proteinExistence type="inferred from homology"/>
<dbReference type="Pfam" id="PF02310">
    <property type="entry name" value="B12-binding"/>
    <property type="match status" value="1"/>
</dbReference>
<evidence type="ECO:0000259" key="5">
    <source>
        <dbReference type="PROSITE" id="PS51337"/>
    </source>
</evidence>
<evidence type="ECO:0000256" key="2">
    <source>
        <dbReference type="ARBA" id="ARBA00022723"/>
    </source>
</evidence>
<dbReference type="AlphaFoldDB" id="A0A5C1QNU4"/>
<sequence length="211" mass="22340">MADLEQISEMMQKGKAKEVKELCQEALDAGISAQTILDDALLAAMNIVGIKFKNNQVFVPEVLIAARAMNAGLEILKSELEAGESEVKGKVVLGTVKGDLHDIGKNLVKIMLEGKGLEVIDLGTDVSPEQYVEAAKTNNANIIAVSALLTTTMTQMENVVKAAEDAGIRDKITIMIGGAPVTQSFCDSIGADIYTPDASTAADKAMEVCLK</sequence>
<evidence type="ECO:0000256" key="1">
    <source>
        <dbReference type="ARBA" id="ARBA00010854"/>
    </source>
</evidence>
<name>A0A5C1QNU4_9SPIO</name>
<evidence type="ECO:0000259" key="4">
    <source>
        <dbReference type="PROSITE" id="PS51332"/>
    </source>
</evidence>
<dbReference type="InterPro" id="IPR003759">
    <property type="entry name" value="Cbl-bd_cap"/>
</dbReference>
<dbReference type="FunFam" id="3.40.50.280:FF:000003">
    <property type="entry name" value="Dimethylamine methyltransferase corrinoid protein"/>
    <property type="match status" value="1"/>
</dbReference>
<evidence type="ECO:0000313" key="7">
    <source>
        <dbReference type="Proteomes" id="UP000324209"/>
    </source>
</evidence>
<dbReference type="InterPro" id="IPR050554">
    <property type="entry name" value="Met_Synthase/Corrinoid"/>
</dbReference>
<keyword evidence="7" id="KW-1185">Reference proteome</keyword>
<dbReference type="GO" id="GO:0031419">
    <property type="term" value="F:cobalamin binding"/>
    <property type="evidence" value="ECO:0007669"/>
    <property type="project" value="InterPro"/>
</dbReference>
<dbReference type="Gene3D" id="3.40.50.280">
    <property type="entry name" value="Cobalamin-binding domain"/>
    <property type="match status" value="1"/>
</dbReference>
<dbReference type="SMART" id="SM01018">
    <property type="entry name" value="B12-binding_2"/>
    <property type="match status" value="1"/>
</dbReference>
<dbReference type="InterPro" id="IPR036594">
    <property type="entry name" value="Meth_synthase_dom"/>
</dbReference>
<dbReference type="GO" id="GO:0005829">
    <property type="term" value="C:cytosol"/>
    <property type="evidence" value="ECO:0007669"/>
    <property type="project" value="TreeGrafter"/>
</dbReference>
<dbReference type="EMBL" id="CP036150">
    <property type="protein sequence ID" value="QEN08236.1"/>
    <property type="molecule type" value="Genomic_DNA"/>
</dbReference>
<dbReference type="PANTHER" id="PTHR45833:SF1">
    <property type="entry name" value="METHIONINE SYNTHASE"/>
    <property type="match status" value="1"/>
</dbReference>
<gene>
    <name evidence="6" type="ORF">EXM22_09635</name>
</gene>
<dbReference type="CDD" id="cd02070">
    <property type="entry name" value="corrinoid_protein_B12-BD"/>
    <property type="match status" value="1"/>
</dbReference>
<dbReference type="GO" id="GO:0046872">
    <property type="term" value="F:metal ion binding"/>
    <property type="evidence" value="ECO:0007669"/>
    <property type="project" value="UniProtKB-KW"/>
</dbReference>
<dbReference type="Gene3D" id="1.10.1240.10">
    <property type="entry name" value="Methionine synthase domain"/>
    <property type="match status" value="1"/>
</dbReference>
<dbReference type="RefSeq" id="WP_149486316.1">
    <property type="nucleotide sequence ID" value="NZ_CP036150.1"/>
</dbReference>
<dbReference type="InterPro" id="IPR006158">
    <property type="entry name" value="Cobalamin-bd"/>
</dbReference>
<dbReference type="SUPFAM" id="SSF52242">
    <property type="entry name" value="Cobalamin (vitamin B12)-binding domain"/>
    <property type="match status" value="1"/>
</dbReference>
<dbReference type="PANTHER" id="PTHR45833">
    <property type="entry name" value="METHIONINE SYNTHASE"/>
    <property type="match status" value="1"/>
</dbReference>
<dbReference type="PROSITE" id="PS51337">
    <property type="entry name" value="B12_BINDING_NTER"/>
    <property type="match status" value="1"/>
</dbReference>
<feature type="domain" description="B12-binding N-terminal" evidence="5">
    <location>
        <begin position="1"/>
        <end position="88"/>
    </location>
</feature>